<sequence length="139" mass="15249">MCKLMALLVLLITIILSLQDFEVEGFKCDATTNHVGVDISSLPRGGAAAAALNPFPSGYNPFGYGLTDLGKEYLSYDGSLDSDVGRFLSSLKSGKRKSAPVMKEQWLEVVRVSKQGQSMRIYRKLDEMISFCLKAGFID</sequence>
<evidence type="ECO:0000313" key="2">
    <source>
        <dbReference type="EMBL" id="KAK1739788.1"/>
    </source>
</evidence>
<feature type="chain" id="PRO_5042120774" evidence="1">
    <location>
        <begin position="18"/>
        <end position="139"/>
    </location>
</feature>
<keyword evidence="1" id="KW-0732">Signal</keyword>
<comment type="caution">
    <text evidence="2">The sequence shown here is derived from an EMBL/GenBank/DDBJ whole genome shotgun (WGS) entry which is preliminary data.</text>
</comment>
<protein>
    <submittedName>
        <fullName evidence="2">Uncharacterized protein</fullName>
    </submittedName>
</protein>
<proteinExistence type="predicted"/>
<reference evidence="2" key="1">
    <citation type="submission" date="2023-06" db="EMBL/GenBank/DDBJ databases">
        <title>Survivors Of The Sea: Transcriptome response of Skeletonema marinoi to long-term dormancy.</title>
        <authorList>
            <person name="Pinder M.I.M."/>
            <person name="Kourtchenko O."/>
            <person name="Robertson E.K."/>
            <person name="Larsson T."/>
            <person name="Maumus F."/>
            <person name="Osuna-Cruz C.M."/>
            <person name="Vancaester E."/>
            <person name="Stenow R."/>
            <person name="Vandepoele K."/>
            <person name="Ploug H."/>
            <person name="Bruchert V."/>
            <person name="Godhe A."/>
            <person name="Topel M."/>
        </authorList>
    </citation>
    <scope>NUCLEOTIDE SEQUENCE</scope>
    <source>
        <strain evidence="2">R05AC</strain>
    </source>
</reference>
<organism evidence="2 3">
    <name type="scientific">Skeletonema marinoi</name>
    <dbReference type="NCBI Taxonomy" id="267567"/>
    <lineage>
        <taxon>Eukaryota</taxon>
        <taxon>Sar</taxon>
        <taxon>Stramenopiles</taxon>
        <taxon>Ochrophyta</taxon>
        <taxon>Bacillariophyta</taxon>
        <taxon>Coscinodiscophyceae</taxon>
        <taxon>Thalassiosirophycidae</taxon>
        <taxon>Thalassiosirales</taxon>
        <taxon>Skeletonemataceae</taxon>
        <taxon>Skeletonema</taxon>
        <taxon>Skeletonema marinoi-dohrnii complex</taxon>
    </lineage>
</organism>
<dbReference type="EMBL" id="JATAAI010000017">
    <property type="protein sequence ID" value="KAK1739788.1"/>
    <property type="molecule type" value="Genomic_DNA"/>
</dbReference>
<dbReference type="AlphaFoldDB" id="A0AAD8Y5W4"/>
<feature type="signal peptide" evidence="1">
    <location>
        <begin position="1"/>
        <end position="17"/>
    </location>
</feature>
<gene>
    <name evidence="2" type="ORF">QTG54_009547</name>
</gene>
<name>A0AAD8Y5W4_9STRA</name>
<evidence type="ECO:0000256" key="1">
    <source>
        <dbReference type="SAM" id="SignalP"/>
    </source>
</evidence>
<evidence type="ECO:0000313" key="3">
    <source>
        <dbReference type="Proteomes" id="UP001224775"/>
    </source>
</evidence>
<accession>A0AAD8Y5W4</accession>
<dbReference type="Proteomes" id="UP001224775">
    <property type="component" value="Unassembled WGS sequence"/>
</dbReference>
<keyword evidence="3" id="KW-1185">Reference proteome</keyword>